<dbReference type="EMBL" id="LAZR01002631">
    <property type="protein sequence ID" value="KKN27516.1"/>
    <property type="molecule type" value="Genomic_DNA"/>
</dbReference>
<dbReference type="AlphaFoldDB" id="A0A0F9RR95"/>
<dbReference type="Gene3D" id="4.10.410.40">
    <property type="match status" value="1"/>
</dbReference>
<organism evidence="1">
    <name type="scientific">marine sediment metagenome</name>
    <dbReference type="NCBI Taxonomy" id="412755"/>
    <lineage>
        <taxon>unclassified sequences</taxon>
        <taxon>metagenomes</taxon>
        <taxon>ecological metagenomes</taxon>
    </lineage>
</organism>
<evidence type="ECO:0000313" key="1">
    <source>
        <dbReference type="EMBL" id="KKN27516.1"/>
    </source>
</evidence>
<protein>
    <submittedName>
        <fullName evidence="1">Uncharacterized protein</fullName>
    </submittedName>
</protein>
<proteinExistence type="predicted"/>
<feature type="non-terminal residue" evidence="1">
    <location>
        <position position="118"/>
    </location>
</feature>
<gene>
    <name evidence="1" type="ORF">LCGC14_0864000</name>
</gene>
<name>A0A0F9RR95_9ZZZZ</name>
<sequence>MAIGDTSLGTGSTLTFAGVTADLLSLSLGDMTRDTAAAHHMGTTGAQPKLFGKTYGAGTITAELHFKGDETPDTPMKATSSTLTIVLPELSQWEWLIAGMTGFEWNDPLEDVMTATAT</sequence>
<accession>A0A0F9RR95</accession>
<reference evidence="1" key="1">
    <citation type="journal article" date="2015" name="Nature">
        <title>Complex archaea that bridge the gap between prokaryotes and eukaryotes.</title>
        <authorList>
            <person name="Spang A."/>
            <person name="Saw J.H."/>
            <person name="Jorgensen S.L."/>
            <person name="Zaremba-Niedzwiedzka K."/>
            <person name="Martijn J."/>
            <person name="Lind A.E."/>
            <person name="van Eijk R."/>
            <person name="Schleper C."/>
            <person name="Guy L."/>
            <person name="Ettema T.J."/>
        </authorList>
    </citation>
    <scope>NUCLEOTIDE SEQUENCE</scope>
</reference>
<comment type="caution">
    <text evidence="1">The sequence shown here is derived from an EMBL/GenBank/DDBJ whole genome shotgun (WGS) entry which is preliminary data.</text>
</comment>